<dbReference type="AlphaFoldDB" id="A0A7C3Z270"/>
<evidence type="ECO:0008006" key="3">
    <source>
        <dbReference type="Google" id="ProtNLM"/>
    </source>
</evidence>
<organism evidence="2">
    <name type="scientific">Desulfobacca acetoxidans</name>
    <dbReference type="NCBI Taxonomy" id="60893"/>
    <lineage>
        <taxon>Bacteria</taxon>
        <taxon>Pseudomonadati</taxon>
        <taxon>Thermodesulfobacteriota</taxon>
        <taxon>Desulfobaccia</taxon>
        <taxon>Desulfobaccales</taxon>
        <taxon>Desulfobaccaceae</taxon>
        <taxon>Desulfobacca</taxon>
    </lineage>
</organism>
<evidence type="ECO:0000313" key="2">
    <source>
        <dbReference type="EMBL" id="HGF34886.1"/>
    </source>
</evidence>
<accession>A0A7C3Z270</accession>
<comment type="caution">
    <text evidence="2">The sequence shown here is derived from an EMBL/GenBank/DDBJ whole genome shotgun (WGS) entry which is preliminary data.</text>
</comment>
<protein>
    <recommendedName>
        <fullName evidence="3">SHOCT domain-containing protein</fullName>
    </recommendedName>
</protein>
<sequence>MARKVYLKPPQPARTMLWAQIIIGALFLPFGVVLLSTAEGEARPFAMIFLVIWVVACIAIMVNAAKWLGLVKKGSIEVGEIADIDGEAAGGFAVKLRDLEALKKDGLITEGEYQRKRAEIIQEKW</sequence>
<gene>
    <name evidence="2" type="ORF">ENW96_10945</name>
</gene>
<feature type="transmembrane region" description="Helical" evidence="1">
    <location>
        <begin position="21"/>
        <end position="38"/>
    </location>
</feature>
<dbReference type="EMBL" id="DTMF01000266">
    <property type="protein sequence ID" value="HGF34886.1"/>
    <property type="molecule type" value="Genomic_DNA"/>
</dbReference>
<proteinExistence type="predicted"/>
<keyword evidence="1" id="KW-1133">Transmembrane helix</keyword>
<keyword evidence="1" id="KW-0812">Transmembrane</keyword>
<keyword evidence="1" id="KW-0472">Membrane</keyword>
<feature type="transmembrane region" description="Helical" evidence="1">
    <location>
        <begin position="44"/>
        <end position="65"/>
    </location>
</feature>
<name>A0A7C3Z270_9BACT</name>
<reference evidence="2" key="1">
    <citation type="journal article" date="2020" name="mSystems">
        <title>Genome- and Community-Level Interaction Insights into Carbon Utilization and Element Cycling Functions of Hydrothermarchaeota in Hydrothermal Sediment.</title>
        <authorList>
            <person name="Zhou Z."/>
            <person name="Liu Y."/>
            <person name="Xu W."/>
            <person name="Pan J."/>
            <person name="Luo Z.H."/>
            <person name="Li M."/>
        </authorList>
    </citation>
    <scope>NUCLEOTIDE SEQUENCE [LARGE SCALE GENOMIC DNA]</scope>
    <source>
        <strain evidence="2">SpSt-897</strain>
    </source>
</reference>
<evidence type="ECO:0000256" key="1">
    <source>
        <dbReference type="SAM" id="Phobius"/>
    </source>
</evidence>